<organism evidence="1 2">
    <name type="scientific">Paraoerskovia marina</name>
    <dbReference type="NCBI Taxonomy" id="545619"/>
    <lineage>
        <taxon>Bacteria</taxon>
        <taxon>Bacillati</taxon>
        <taxon>Actinomycetota</taxon>
        <taxon>Actinomycetes</taxon>
        <taxon>Micrococcales</taxon>
        <taxon>Cellulomonadaceae</taxon>
        <taxon>Paraoerskovia</taxon>
    </lineage>
</organism>
<evidence type="ECO:0000313" key="2">
    <source>
        <dbReference type="Proteomes" id="UP000185663"/>
    </source>
</evidence>
<dbReference type="AlphaFoldDB" id="A0A1H1PE05"/>
<accession>A0A1H1PE05</accession>
<protein>
    <submittedName>
        <fullName evidence="1">Uncharacterized protein</fullName>
    </submittedName>
</protein>
<name>A0A1H1PE05_9CELL</name>
<reference evidence="1 2" key="1">
    <citation type="submission" date="2016-10" db="EMBL/GenBank/DDBJ databases">
        <authorList>
            <person name="de Groot N.N."/>
        </authorList>
    </citation>
    <scope>NUCLEOTIDE SEQUENCE [LARGE SCALE GENOMIC DNA]</scope>
    <source>
        <strain evidence="1 2">DSM 22126</strain>
    </source>
</reference>
<evidence type="ECO:0000313" key="1">
    <source>
        <dbReference type="EMBL" id="SDS09496.1"/>
    </source>
</evidence>
<dbReference type="Proteomes" id="UP000185663">
    <property type="component" value="Chromosome I"/>
</dbReference>
<dbReference type="STRING" id="545619.SAMN04489860_0783"/>
<proteinExistence type="predicted"/>
<keyword evidence="2" id="KW-1185">Reference proteome</keyword>
<sequence length="41" mass="4474">MQGLPVLALDEYRISGCVATTPYIHATSFTHITPIPTPVVY</sequence>
<dbReference type="EMBL" id="LT629776">
    <property type="protein sequence ID" value="SDS09496.1"/>
    <property type="molecule type" value="Genomic_DNA"/>
</dbReference>
<gene>
    <name evidence="1" type="ORF">SAMN04489860_0783</name>
</gene>